<dbReference type="InterPro" id="IPR052929">
    <property type="entry name" value="RNase_H-like_EbsB-rel"/>
</dbReference>
<reference evidence="2 3" key="1">
    <citation type="submission" date="2024-04" db="EMBL/GenBank/DDBJ databases">
        <authorList>
            <person name="Fracassetti M."/>
        </authorList>
    </citation>
    <scope>NUCLEOTIDE SEQUENCE [LARGE SCALE GENOMIC DNA]</scope>
</reference>
<dbReference type="Gene3D" id="3.30.420.10">
    <property type="entry name" value="Ribonuclease H-like superfamily/Ribonuclease H"/>
    <property type="match status" value="1"/>
</dbReference>
<dbReference type="EMBL" id="OZ034820">
    <property type="protein sequence ID" value="CAL1403746.1"/>
    <property type="molecule type" value="Genomic_DNA"/>
</dbReference>
<keyword evidence="3" id="KW-1185">Reference proteome</keyword>
<feature type="domain" description="RNase H type-1" evidence="1">
    <location>
        <begin position="1"/>
        <end position="81"/>
    </location>
</feature>
<proteinExistence type="predicted"/>
<dbReference type="PANTHER" id="PTHR47074:SF11">
    <property type="entry name" value="REVERSE TRANSCRIPTASE-LIKE PROTEIN"/>
    <property type="match status" value="1"/>
</dbReference>
<evidence type="ECO:0000313" key="2">
    <source>
        <dbReference type="EMBL" id="CAL1403746.1"/>
    </source>
</evidence>
<dbReference type="GO" id="GO:0004523">
    <property type="term" value="F:RNA-DNA hybrid ribonuclease activity"/>
    <property type="evidence" value="ECO:0007669"/>
    <property type="project" value="InterPro"/>
</dbReference>
<accession>A0AAV2FZI7</accession>
<protein>
    <recommendedName>
        <fullName evidence="1">RNase H type-1 domain-containing protein</fullName>
    </recommendedName>
</protein>
<organism evidence="2 3">
    <name type="scientific">Linum trigynum</name>
    <dbReference type="NCBI Taxonomy" id="586398"/>
    <lineage>
        <taxon>Eukaryota</taxon>
        <taxon>Viridiplantae</taxon>
        <taxon>Streptophyta</taxon>
        <taxon>Embryophyta</taxon>
        <taxon>Tracheophyta</taxon>
        <taxon>Spermatophyta</taxon>
        <taxon>Magnoliopsida</taxon>
        <taxon>eudicotyledons</taxon>
        <taxon>Gunneridae</taxon>
        <taxon>Pentapetalae</taxon>
        <taxon>rosids</taxon>
        <taxon>fabids</taxon>
        <taxon>Malpighiales</taxon>
        <taxon>Linaceae</taxon>
        <taxon>Linum</taxon>
    </lineage>
</organism>
<evidence type="ECO:0000259" key="1">
    <source>
        <dbReference type="Pfam" id="PF13456"/>
    </source>
</evidence>
<dbReference type="PANTHER" id="PTHR47074">
    <property type="entry name" value="BNAC02G40300D PROTEIN"/>
    <property type="match status" value="1"/>
</dbReference>
<dbReference type="CDD" id="cd06222">
    <property type="entry name" value="RNase_H_like"/>
    <property type="match status" value="1"/>
</dbReference>
<dbReference type="InterPro" id="IPR044730">
    <property type="entry name" value="RNase_H-like_dom_plant"/>
</dbReference>
<gene>
    <name evidence="2" type="ORF">LTRI10_LOCUS43652</name>
</gene>
<sequence length="113" mass="12687">MAECLAIRWGIDLAVEHGFGQCEIETDCLSVAQILRREEKVMIEEGVLCEDLRDHLSNMGLIQVGFSGRNNNKAAHLMAHTACGWEETEVWVARPPIFLVSHLLADFCNIFTT</sequence>
<dbReference type="InterPro" id="IPR036397">
    <property type="entry name" value="RNaseH_sf"/>
</dbReference>
<name>A0AAV2FZI7_9ROSI</name>
<dbReference type="AlphaFoldDB" id="A0AAV2FZI7"/>
<evidence type="ECO:0000313" key="3">
    <source>
        <dbReference type="Proteomes" id="UP001497516"/>
    </source>
</evidence>
<dbReference type="InterPro" id="IPR002156">
    <property type="entry name" value="RNaseH_domain"/>
</dbReference>
<dbReference type="Pfam" id="PF13456">
    <property type="entry name" value="RVT_3"/>
    <property type="match status" value="1"/>
</dbReference>
<dbReference type="Proteomes" id="UP001497516">
    <property type="component" value="Chromosome 7"/>
</dbReference>
<dbReference type="GO" id="GO:0003676">
    <property type="term" value="F:nucleic acid binding"/>
    <property type="evidence" value="ECO:0007669"/>
    <property type="project" value="InterPro"/>
</dbReference>